<feature type="compositionally biased region" description="Polar residues" evidence="2">
    <location>
        <begin position="231"/>
        <end position="250"/>
    </location>
</feature>
<evidence type="ECO:0000256" key="1">
    <source>
        <dbReference type="SAM" id="Coils"/>
    </source>
</evidence>
<reference evidence="4" key="1">
    <citation type="journal article" date="2018" name="Nat. Microbiol.">
        <title>Leveraging single-cell genomics to expand the fungal tree of life.</title>
        <authorList>
            <person name="Ahrendt S.R."/>
            <person name="Quandt C.A."/>
            <person name="Ciobanu D."/>
            <person name="Clum A."/>
            <person name="Salamov A."/>
            <person name="Andreopoulos B."/>
            <person name="Cheng J.F."/>
            <person name="Woyke T."/>
            <person name="Pelin A."/>
            <person name="Henrissat B."/>
            <person name="Reynolds N.K."/>
            <person name="Benny G.L."/>
            <person name="Smith M.E."/>
            <person name="James T.Y."/>
            <person name="Grigoriev I.V."/>
        </authorList>
    </citation>
    <scope>NUCLEOTIDE SEQUENCE [LARGE SCALE GENOMIC DNA]</scope>
    <source>
        <strain evidence="4">RSA 468</strain>
    </source>
</reference>
<feature type="compositionally biased region" description="Polar residues" evidence="2">
    <location>
        <begin position="258"/>
        <end position="269"/>
    </location>
</feature>
<dbReference type="EMBL" id="ML002335">
    <property type="protein sequence ID" value="RKP38734.1"/>
    <property type="molecule type" value="Genomic_DNA"/>
</dbReference>
<gene>
    <name evidence="3" type="ORF">BJ085DRAFT_34178</name>
</gene>
<feature type="compositionally biased region" description="Polar residues" evidence="2">
    <location>
        <begin position="384"/>
        <end position="402"/>
    </location>
</feature>
<protein>
    <submittedName>
        <fullName evidence="3">Uncharacterized protein</fullName>
    </submittedName>
</protein>
<feature type="coiled-coil region" evidence="1">
    <location>
        <begin position="82"/>
        <end position="127"/>
    </location>
</feature>
<evidence type="ECO:0000313" key="3">
    <source>
        <dbReference type="EMBL" id="RKP38734.1"/>
    </source>
</evidence>
<dbReference type="AlphaFoldDB" id="A0A4P9ZYD8"/>
<feature type="compositionally biased region" description="Gly residues" evidence="2">
    <location>
        <begin position="300"/>
        <end position="309"/>
    </location>
</feature>
<proteinExistence type="predicted"/>
<dbReference type="Proteomes" id="UP000268162">
    <property type="component" value="Unassembled WGS sequence"/>
</dbReference>
<name>A0A4P9ZYD8_9FUNG</name>
<sequence>MPCTICYELLGQAPSESLTNPHYKDRPVSAVCATNFTPCRINFLFHDWDEVGLYVRNMGNEDEDHEDGPTTADILQTKDRCIALLKERCDKIQNDAKENTDQYNAFLKELKVREQKLQRRCKTLESGNAKLTALHTISQALQASERFKTDDILKECSTMDREDLVQTLLGFKSIVDEFVVQLQESQRKQMAAEEHAKGTREQLELFKSRTRSQKNQFDLLKQQYELLRSKQNQPTSAFLPSRSTPSSNVWSARRHQEGLQSRLSASPSLQPMLELNPLKAGTSPQDDSTAASLPPHSLAVGGGTIGGGHNPFAVRGTLGTGGGGTVPLRQAALPPPPPSPSPPPLSLSMTMSVSPPPPAIRGHHQFNSKHRPTFSYSDHRRTSSHSLPRPTTTTSPVASGTSHDPIEVPETETGTGMKSAPITPSVPFDSPLLSVAHNARKRPSIPAFGGGAAKVHMLTKRSRTHDLVLFDGMGGTKVGSAIDRHLAAATAHSRTGPGGKMRAASTPLGRGVGSGTTTTNATSRLGMGNPPPSAPKQMTLADLLPMV</sequence>
<feature type="region of interest" description="Disordered" evidence="2">
    <location>
        <begin position="231"/>
        <end position="422"/>
    </location>
</feature>
<accession>A0A4P9ZYD8</accession>
<feature type="region of interest" description="Disordered" evidence="2">
    <location>
        <begin position="490"/>
        <end position="536"/>
    </location>
</feature>
<evidence type="ECO:0000313" key="4">
    <source>
        <dbReference type="Proteomes" id="UP000268162"/>
    </source>
</evidence>
<feature type="compositionally biased region" description="Pro residues" evidence="2">
    <location>
        <begin position="333"/>
        <end position="345"/>
    </location>
</feature>
<feature type="compositionally biased region" description="Polar residues" evidence="2">
    <location>
        <begin position="282"/>
        <end position="291"/>
    </location>
</feature>
<feature type="compositionally biased region" description="Basic residues" evidence="2">
    <location>
        <begin position="361"/>
        <end position="372"/>
    </location>
</feature>
<keyword evidence="4" id="KW-1185">Reference proteome</keyword>
<keyword evidence="1" id="KW-0175">Coiled coil</keyword>
<organism evidence="3 4">
    <name type="scientific">Dimargaris cristalligena</name>
    <dbReference type="NCBI Taxonomy" id="215637"/>
    <lineage>
        <taxon>Eukaryota</taxon>
        <taxon>Fungi</taxon>
        <taxon>Fungi incertae sedis</taxon>
        <taxon>Zoopagomycota</taxon>
        <taxon>Kickxellomycotina</taxon>
        <taxon>Dimargaritomycetes</taxon>
        <taxon>Dimargaritales</taxon>
        <taxon>Dimargaritaceae</taxon>
        <taxon>Dimargaris</taxon>
    </lineage>
</organism>
<evidence type="ECO:0000256" key="2">
    <source>
        <dbReference type="SAM" id="MobiDB-lite"/>
    </source>
</evidence>